<keyword evidence="3" id="KW-0687">Ribonucleoprotein</keyword>
<dbReference type="GO" id="GO:1990904">
    <property type="term" value="C:ribonucleoprotein complex"/>
    <property type="evidence" value="ECO:0007669"/>
    <property type="project" value="UniProtKB-KW"/>
</dbReference>
<evidence type="ECO:0000259" key="5">
    <source>
        <dbReference type="PROSITE" id="PS50126"/>
    </source>
</evidence>
<dbReference type="InterPro" id="IPR035104">
    <property type="entry name" value="Ribosomal_protein_S1-like"/>
</dbReference>
<dbReference type="Pfam" id="PF00575">
    <property type="entry name" value="S1"/>
    <property type="match status" value="2"/>
</dbReference>
<dbReference type="SUPFAM" id="SSF50249">
    <property type="entry name" value="Nucleic acid-binding proteins"/>
    <property type="match status" value="2"/>
</dbReference>
<feature type="region of interest" description="Disordered" evidence="4">
    <location>
        <begin position="154"/>
        <end position="179"/>
    </location>
</feature>
<dbReference type="InterPro" id="IPR050437">
    <property type="entry name" value="Ribos_protein_bS1-like"/>
</dbReference>
<evidence type="ECO:0000256" key="1">
    <source>
        <dbReference type="ARBA" id="ARBA00006767"/>
    </source>
</evidence>
<dbReference type="PROSITE" id="PS50126">
    <property type="entry name" value="S1"/>
    <property type="match status" value="2"/>
</dbReference>
<dbReference type="GO" id="GO:0006412">
    <property type="term" value="P:translation"/>
    <property type="evidence" value="ECO:0007669"/>
    <property type="project" value="TreeGrafter"/>
</dbReference>
<feature type="compositionally biased region" description="Polar residues" evidence="4">
    <location>
        <begin position="166"/>
        <end position="179"/>
    </location>
</feature>
<dbReference type="AlphaFoldDB" id="A0A645GLL2"/>
<feature type="domain" description="S1 motif" evidence="5">
    <location>
        <begin position="80"/>
        <end position="149"/>
    </location>
</feature>
<dbReference type="InterPro" id="IPR012340">
    <property type="entry name" value="NA-bd_OB-fold"/>
</dbReference>
<evidence type="ECO:0000256" key="4">
    <source>
        <dbReference type="SAM" id="MobiDB-lite"/>
    </source>
</evidence>
<keyword evidence="2 6" id="KW-0689">Ribosomal protein</keyword>
<dbReference type="GO" id="GO:0003729">
    <property type="term" value="F:mRNA binding"/>
    <property type="evidence" value="ECO:0007669"/>
    <property type="project" value="TreeGrafter"/>
</dbReference>
<dbReference type="GO" id="GO:0003735">
    <property type="term" value="F:structural constituent of ribosome"/>
    <property type="evidence" value="ECO:0007669"/>
    <property type="project" value="TreeGrafter"/>
</dbReference>
<accession>A0A645GLL2</accession>
<evidence type="ECO:0000256" key="2">
    <source>
        <dbReference type="ARBA" id="ARBA00022980"/>
    </source>
</evidence>
<dbReference type="PRINTS" id="PR00681">
    <property type="entry name" value="RIBOSOMALS1"/>
</dbReference>
<dbReference type="CDD" id="cd05688">
    <property type="entry name" value="S1_RPS1_repeat_ec3"/>
    <property type="match status" value="1"/>
</dbReference>
<name>A0A645GLL2_9ZZZZ</name>
<dbReference type="InterPro" id="IPR003029">
    <property type="entry name" value="S1_domain"/>
</dbReference>
<dbReference type="PANTHER" id="PTHR10724:SF7">
    <property type="entry name" value="SMALL RIBOSOMAL SUBUNIT PROTEIN BS1C"/>
    <property type="match status" value="1"/>
</dbReference>
<gene>
    <name evidence="6" type="primary">rpsA_21</name>
    <name evidence="6" type="ORF">SDC9_172014</name>
</gene>
<evidence type="ECO:0000256" key="3">
    <source>
        <dbReference type="ARBA" id="ARBA00023274"/>
    </source>
</evidence>
<organism evidence="6">
    <name type="scientific">bioreactor metagenome</name>
    <dbReference type="NCBI Taxonomy" id="1076179"/>
    <lineage>
        <taxon>unclassified sequences</taxon>
        <taxon>metagenomes</taxon>
        <taxon>ecological metagenomes</taxon>
    </lineage>
</organism>
<dbReference type="EMBL" id="VSSQ01073526">
    <property type="protein sequence ID" value="MPN24613.1"/>
    <property type="molecule type" value="Genomic_DNA"/>
</dbReference>
<sequence length="179" mass="19831">MKSLTNYGAFVEISKGIEGMVHISELSWKRIKHPSDIVAVGDTVKVYIKDLNPETKRISLGYKRTEDNPWEILRRDYPEGSVVDAKIVGITTFGAFAQIIPGIDGLIHISQIADKHIEKPQDVIKAGETVKAKITAIDFDKKRVSLSIRALLEPEKTSEEEITPDETPTSEAASNETAE</sequence>
<dbReference type="Gene3D" id="2.40.50.140">
    <property type="entry name" value="Nucleic acid-binding proteins"/>
    <property type="match status" value="2"/>
</dbReference>
<comment type="caution">
    <text evidence="6">The sequence shown here is derived from an EMBL/GenBank/DDBJ whole genome shotgun (WGS) entry which is preliminary data.</text>
</comment>
<dbReference type="SMART" id="SM00316">
    <property type="entry name" value="S1"/>
    <property type="match status" value="2"/>
</dbReference>
<dbReference type="PANTHER" id="PTHR10724">
    <property type="entry name" value="30S RIBOSOMAL PROTEIN S1"/>
    <property type="match status" value="1"/>
</dbReference>
<reference evidence="6" key="1">
    <citation type="submission" date="2019-08" db="EMBL/GenBank/DDBJ databases">
        <authorList>
            <person name="Kucharzyk K."/>
            <person name="Murdoch R.W."/>
            <person name="Higgins S."/>
            <person name="Loffler F."/>
        </authorList>
    </citation>
    <scope>NUCLEOTIDE SEQUENCE</scope>
</reference>
<proteinExistence type="inferred from homology"/>
<protein>
    <submittedName>
        <fullName evidence="6">30S ribosomal protein S1</fullName>
    </submittedName>
</protein>
<dbReference type="GO" id="GO:0005840">
    <property type="term" value="C:ribosome"/>
    <property type="evidence" value="ECO:0007669"/>
    <property type="project" value="UniProtKB-KW"/>
</dbReference>
<feature type="domain" description="S1 motif" evidence="5">
    <location>
        <begin position="1"/>
        <end position="63"/>
    </location>
</feature>
<evidence type="ECO:0000313" key="6">
    <source>
        <dbReference type="EMBL" id="MPN24613.1"/>
    </source>
</evidence>
<comment type="similarity">
    <text evidence="1">Belongs to the bacterial ribosomal protein bS1 family.</text>
</comment>